<feature type="coiled-coil region" evidence="3">
    <location>
        <begin position="30"/>
        <end position="92"/>
    </location>
</feature>
<evidence type="ECO:0000256" key="3">
    <source>
        <dbReference type="SAM" id="Coils"/>
    </source>
</evidence>
<evidence type="ECO:0000313" key="4">
    <source>
        <dbReference type="EMBL" id="KAL0325874.1"/>
    </source>
</evidence>
<evidence type="ECO:0000256" key="2">
    <source>
        <dbReference type="ARBA" id="ARBA00023054"/>
    </source>
</evidence>
<organism evidence="4">
    <name type="scientific">Sesamum radiatum</name>
    <name type="common">Black benniseed</name>
    <dbReference type="NCBI Taxonomy" id="300843"/>
    <lineage>
        <taxon>Eukaryota</taxon>
        <taxon>Viridiplantae</taxon>
        <taxon>Streptophyta</taxon>
        <taxon>Embryophyta</taxon>
        <taxon>Tracheophyta</taxon>
        <taxon>Spermatophyta</taxon>
        <taxon>Magnoliopsida</taxon>
        <taxon>eudicotyledons</taxon>
        <taxon>Gunneridae</taxon>
        <taxon>Pentapetalae</taxon>
        <taxon>asterids</taxon>
        <taxon>lamiids</taxon>
        <taxon>Lamiales</taxon>
        <taxon>Pedaliaceae</taxon>
        <taxon>Sesamum</taxon>
    </lineage>
</organism>
<comment type="similarity">
    <text evidence="1">Belongs to the FPP family.</text>
</comment>
<reference evidence="4" key="1">
    <citation type="submission" date="2020-06" db="EMBL/GenBank/DDBJ databases">
        <authorList>
            <person name="Li T."/>
            <person name="Hu X."/>
            <person name="Zhang T."/>
            <person name="Song X."/>
            <person name="Zhang H."/>
            <person name="Dai N."/>
            <person name="Sheng W."/>
            <person name="Hou X."/>
            <person name="Wei L."/>
        </authorList>
    </citation>
    <scope>NUCLEOTIDE SEQUENCE</scope>
    <source>
        <strain evidence="4">G02</strain>
        <tissue evidence="4">Leaf</tissue>
    </source>
</reference>
<dbReference type="InterPro" id="IPR008587">
    <property type="entry name" value="FPP_plant"/>
</dbReference>
<proteinExistence type="inferred from homology"/>
<dbReference type="PANTHER" id="PTHR31580:SF22">
    <property type="entry name" value="FILAMENT-LIKE PLANT PROTEIN 7"/>
    <property type="match status" value="1"/>
</dbReference>
<dbReference type="EMBL" id="JACGWJ010000023">
    <property type="protein sequence ID" value="KAL0325874.1"/>
    <property type="molecule type" value="Genomic_DNA"/>
</dbReference>
<dbReference type="PANTHER" id="PTHR31580">
    <property type="entry name" value="FILAMENT-LIKE PLANT PROTEIN 4"/>
    <property type="match status" value="1"/>
</dbReference>
<dbReference type="Pfam" id="PF05911">
    <property type="entry name" value="FPP"/>
    <property type="match status" value="1"/>
</dbReference>
<keyword evidence="2 3" id="KW-0175">Coiled coil</keyword>
<dbReference type="AlphaFoldDB" id="A0AAW2M335"/>
<protein>
    <submittedName>
        <fullName evidence="4">Filament-like plant protein 7</fullName>
    </submittedName>
</protein>
<gene>
    <name evidence="4" type="ORF">Sradi_5156700</name>
</gene>
<reference evidence="4" key="2">
    <citation type="journal article" date="2024" name="Plant">
        <title>Genomic evolution and insights into agronomic trait innovations of Sesamum species.</title>
        <authorList>
            <person name="Miao H."/>
            <person name="Wang L."/>
            <person name="Qu L."/>
            <person name="Liu H."/>
            <person name="Sun Y."/>
            <person name="Le M."/>
            <person name="Wang Q."/>
            <person name="Wei S."/>
            <person name="Zheng Y."/>
            <person name="Lin W."/>
            <person name="Duan Y."/>
            <person name="Cao H."/>
            <person name="Xiong S."/>
            <person name="Wang X."/>
            <person name="Wei L."/>
            <person name="Li C."/>
            <person name="Ma Q."/>
            <person name="Ju M."/>
            <person name="Zhao R."/>
            <person name="Li G."/>
            <person name="Mu C."/>
            <person name="Tian Q."/>
            <person name="Mei H."/>
            <person name="Zhang T."/>
            <person name="Gao T."/>
            <person name="Zhang H."/>
        </authorList>
    </citation>
    <scope>NUCLEOTIDE SEQUENCE</scope>
    <source>
        <strain evidence="4">G02</strain>
    </source>
</reference>
<evidence type="ECO:0000256" key="1">
    <source>
        <dbReference type="ARBA" id="ARBA00005921"/>
    </source>
</evidence>
<accession>A0AAW2M335</accession>
<sequence length="95" mass="10881">MQQLRFVREEQEKRVHGAVVRASEEFEKIKIALDEKLAEAGKRLAKLEAENSQLMKALAGKDMVIEDLSKYRTQLEADFNALMLRVDSTEKEKAS</sequence>
<name>A0AAW2M335_SESRA</name>
<comment type="caution">
    <text evidence="4">The sequence shown here is derived from an EMBL/GenBank/DDBJ whole genome shotgun (WGS) entry which is preliminary data.</text>
</comment>